<dbReference type="InParanoid" id="A0A3R7H9L6"/>
<evidence type="ECO:0000256" key="3">
    <source>
        <dbReference type="SAM" id="SignalP"/>
    </source>
</evidence>
<organism evidence="4 5">
    <name type="scientific">Clonorchis sinensis</name>
    <name type="common">Chinese liver fluke</name>
    <dbReference type="NCBI Taxonomy" id="79923"/>
    <lineage>
        <taxon>Eukaryota</taxon>
        <taxon>Metazoa</taxon>
        <taxon>Spiralia</taxon>
        <taxon>Lophotrochozoa</taxon>
        <taxon>Platyhelminthes</taxon>
        <taxon>Trematoda</taxon>
        <taxon>Digenea</taxon>
        <taxon>Opisthorchiida</taxon>
        <taxon>Opisthorchiata</taxon>
        <taxon>Opisthorchiidae</taxon>
        <taxon>Clonorchis</taxon>
    </lineage>
</organism>
<gene>
    <name evidence="4" type="ORF">CSKR_107592</name>
</gene>
<feature type="compositionally biased region" description="Polar residues" evidence="1">
    <location>
        <begin position="625"/>
        <end position="634"/>
    </location>
</feature>
<evidence type="ECO:0000313" key="4">
    <source>
        <dbReference type="EMBL" id="KAG5447112.1"/>
    </source>
</evidence>
<dbReference type="Gene3D" id="3.80.10.10">
    <property type="entry name" value="Ribonuclease Inhibitor"/>
    <property type="match status" value="1"/>
</dbReference>
<dbReference type="Proteomes" id="UP000286415">
    <property type="component" value="Unassembled WGS sequence"/>
</dbReference>
<reference evidence="4 5" key="2">
    <citation type="journal article" date="2021" name="Genomics">
        <title>High-quality reference genome for Clonorchis sinensis.</title>
        <authorList>
            <person name="Young N.D."/>
            <person name="Stroehlein A.J."/>
            <person name="Kinkar L."/>
            <person name="Wang T."/>
            <person name="Sohn W.M."/>
            <person name="Chang B.C.H."/>
            <person name="Kaur P."/>
            <person name="Weisz D."/>
            <person name="Dudchenko O."/>
            <person name="Aiden E.L."/>
            <person name="Korhonen P.K."/>
            <person name="Gasser R.B."/>
        </authorList>
    </citation>
    <scope>NUCLEOTIDE SEQUENCE [LARGE SCALE GENOMIC DNA]</scope>
    <source>
        <strain evidence="4">Cs-k2</strain>
    </source>
</reference>
<accession>A0A3R7H9L6</accession>
<dbReference type="InterPro" id="IPR032675">
    <property type="entry name" value="LRR_dom_sf"/>
</dbReference>
<keyword evidence="3" id="KW-0732">Signal</keyword>
<keyword evidence="2" id="KW-0472">Membrane</keyword>
<feature type="transmembrane region" description="Helical" evidence="2">
    <location>
        <begin position="533"/>
        <end position="558"/>
    </location>
</feature>
<protein>
    <submittedName>
        <fullName evidence="4">Uncharacterized protein</fullName>
    </submittedName>
</protein>
<evidence type="ECO:0000313" key="5">
    <source>
        <dbReference type="Proteomes" id="UP000286415"/>
    </source>
</evidence>
<comment type="caution">
    <text evidence="4">The sequence shown here is derived from an EMBL/GenBank/DDBJ whole genome shotgun (WGS) entry which is preliminary data.</text>
</comment>
<reference evidence="4 5" key="1">
    <citation type="journal article" date="2018" name="Biotechnol. Adv.">
        <title>Improved genomic resources and new bioinformatic workflow for the carcinogenic parasite Clonorchis sinensis: Biotechnological implications.</title>
        <authorList>
            <person name="Wang D."/>
            <person name="Korhonen P.K."/>
            <person name="Gasser R.B."/>
            <person name="Young N.D."/>
        </authorList>
    </citation>
    <scope>NUCLEOTIDE SEQUENCE [LARGE SCALE GENOMIC DNA]</scope>
    <source>
        <strain evidence="4">Cs-k2</strain>
    </source>
</reference>
<dbReference type="SUPFAM" id="SSF52058">
    <property type="entry name" value="L domain-like"/>
    <property type="match status" value="1"/>
</dbReference>
<keyword evidence="2" id="KW-0812">Transmembrane</keyword>
<name>A0A3R7H9L6_CLOSI</name>
<feature type="signal peptide" evidence="3">
    <location>
        <begin position="1"/>
        <end position="21"/>
    </location>
</feature>
<feature type="chain" id="PRO_5043422417" evidence="3">
    <location>
        <begin position="22"/>
        <end position="853"/>
    </location>
</feature>
<keyword evidence="5" id="KW-1185">Reference proteome</keyword>
<dbReference type="AlphaFoldDB" id="A0A3R7H9L6"/>
<sequence length="853" mass="97405">MYLILVVTYFILFVNLPSVVADYEPGERFGNTFYYTLDSSCLDIPSDGEIYENMGFPALKKDGRFLSIIGPAKCEPVFTLNSSALEVYIIKDCLTPVKIFAPNLRAFSILDTAAVRWLEDQWVFPRLRVINLITVKTKDIVDLTTLGSSELEILRVKRVEYSKIRLNYNPGFAKLRVLELGTIGSAFLYNICPFVSELLYLEVIYLNRLEDQCIPETLRKLWSKVKRLKVIRLYNSNYYLPDTDPCKTLPLGIEHISSEMQEGLTSTGVYDCFKQLKSLTLRIPSESITEISSIHRSVRIVSLSKRSSFQDNLPIRLENAIVVSIQEVFTKTYQLPSLPNAEIVQFTRNGFTFAPNIEPFPNIPKVRSLDLSGNPLIYVPAGVFNKLPLLGILVLQQTNIISFADKAFCDLLWPRALILHSSYPEDVRIFTMPGEETIGKYFSTLSCLTQSYELTNVVIDALQCDCDRKPYQYLDKKTIRKHMGLDVIYCDERIEDNLPSQDFFESDCPDIAPTEVVEASPPPVPKTCQSADYLVLLGLTWIIFVLFCLVPPPVLFFLHTKAMRKQLRLDQTINPRAKLFIICPRHARKWCKRVVIPCLQADISNNPEPKLREFIPAASDELRTRQTNQHSSLLPENKTNKKRRVSTKDHPTLGPSRSTSTHSTTEHRKRDSLLPEDIPLKGVWAWQPRFKCQLAPPARHRLTLLLESKQVLIIFPSASLFSEPACRAQLRLAFHLCRLHLTPPPGIIVWPTTNSKANLAGNYRSVNRNKRLADHDKYYPAPKFNTVTNDPDDIAEKAVIKAKVPNREEAIHIMQYFATITSPCIEWSNSKTARQNLKPLIWLFNKAYRIPAY</sequence>
<keyword evidence="2" id="KW-1133">Transmembrane helix</keyword>
<dbReference type="OrthoDB" id="2013775at2759"/>
<evidence type="ECO:0000256" key="2">
    <source>
        <dbReference type="SAM" id="Phobius"/>
    </source>
</evidence>
<proteinExistence type="predicted"/>
<evidence type="ECO:0000256" key="1">
    <source>
        <dbReference type="SAM" id="MobiDB-lite"/>
    </source>
</evidence>
<dbReference type="EMBL" id="NIRI02000042">
    <property type="protein sequence ID" value="KAG5447112.1"/>
    <property type="molecule type" value="Genomic_DNA"/>
</dbReference>
<feature type="region of interest" description="Disordered" evidence="1">
    <location>
        <begin position="624"/>
        <end position="672"/>
    </location>
</feature>